<protein>
    <submittedName>
        <fullName evidence="1">Predicted metal-binding protein</fullName>
    </submittedName>
</protein>
<dbReference type="Proteomes" id="UP000184263">
    <property type="component" value="Unassembled WGS sequence"/>
</dbReference>
<reference evidence="1 2" key="1">
    <citation type="submission" date="2016-11" db="EMBL/GenBank/DDBJ databases">
        <authorList>
            <person name="Jaros S."/>
            <person name="Januszkiewicz K."/>
            <person name="Wedrychowicz H."/>
        </authorList>
    </citation>
    <scope>NUCLEOTIDE SEQUENCE [LARGE SCALE GENOMIC DNA]</scope>
    <source>
        <strain evidence="1 2">HD4</strain>
    </source>
</reference>
<evidence type="ECO:0000313" key="2">
    <source>
        <dbReference type="Proteomes" id="UP000184263"/>
    </source>
</evidence>
<dbReference type="InterPro" id="IPR019271">
    <property type="entry name" value="DUF2284_metal-binding"/>
</dbReference>
<sequence>MDYTVEYRKSSLPMKQFRARYQDAEKFLAYCKECPKYGTVWSCPPLSFDADAYLDRFAWVNIVGAKIQIEPQVIEAADTPAKIQDVGWKIVSAVKLDVDEKMRGLEAQYPESVSLSSGGCILCDNCTRQTGKPCRQPDKMRYSLDAFGFDLSAITSDMLNIDIQWCKERLPDYFTLVHGIMTMDEIKDQVWSAMK</sequence>
<evidence type="ECO:0000313" key="1">
    <source>
        <dbReference type="EMBL" id="SHL00304.1"/>
    </source>
</evidence>
<organism evidence="1 2">
    <name type="scientific">Selenomonas ruminantium</name>
    <dbReference type="NCBI Taxonomy" id="971"/>
    <lineage>
        <taxon>Bacteria</taxon>
        <taxon>Bacillati</taxon>
        <taxon>Bacillota</taxon>
        <taxon>Negativicutes</taxon>
        <taxon>Selenomonadales</taxon>
        <taxon>Selenomonadaceae</taxon>
        <taxon>Selenomonas</taxon>
    </lineage>
</organism>
<dbReference type="Pfam" id="PF10050">
    <property type="entry name" value="DUF2284"/>
    <property type="match status" value="1"/>
</dbReference>
<proteinExistence type="predicted"/>
<gene>
    <name evidence="1" type="ORF">SAMN05216582_1313</name>
</gene>
<name>A0A1M6X312_SELRU</name>
<dbReference type="EMBL" id="FRBC01000031">
    <property type="protein sequence ID" value="SHL00304.1"/>
    <property type="molecule type" value="Genomic_DNA"/>
</dbReference>
<dbReference type="RefSeq" id="WP_073092167.1">
    <property type="nucleotide sequence ID" value="NZ_FRBC01000031.1"/>
</dbReference>
<dbReference type="AlphaFoldDB" id="A0A1M6X312"/>
<dbReference type="OrthoDB" id="5420534at2"/>
<accession>A0A1M6X312</accession>